<sequence>MEQAFEQPDFDQVAHHFRDAADHFERCGNLPAVDGGVRLMQRMDAMMERFAALEQTVRRGFTDMAQRMDGFDRKVTVTNRNAVVRAQNSTVVRGNMDLEPLYSVLTGDRLDNFPQTLDQLERLPLPAVNDLLTHLGEEPRGRLEERRRHLKLAVGVTTRAV</sequence>
<protein>
    <submittedName>
        <fullName evidence="1">Uncharacterized protein</fullName>
    </submittedName>
</protein>
<comment type="caution">
    <text evidence="1">The sequence shown here is derived from an EMBL/GenBank/DDBJ whole genome shotgun (WGS) entry which is preliminary data.</text>
</comment>
<evidence type="ECO:0000313" key="1">
    <source>
        <dbReference type="EMBL" id="KAH0963752.1"/>
    </source>
</evidence>
<organism evidence="1 2">
    <name type="scientific">Hirsutella rhossiliensis</name>
    <dbReference type="NCBI Taxonomy" id="111463"/>
    <lineage>
        <taxon>Eukaryota</taxon>
        <taxon>Fungi</taxon>
        <taxon>Dikarya</taxon>
        <taxon>Ascomycota</taxon>
        <taxon>Pezizomycotina</taxon>
        <taxon>Sordariomycetes</taxon>
        <taxon>Hypocreomycetidae</taxon>
        <taxon>Hypocreales</taxon>
        <taxon>Ophiocordycipitaceae</taxon>
        <taxon>Hirsutella</taxon>
    </lineage>
</organism>
<reference evidence="1" key="1">
    <citation type="submission" date="2021-09" db="EMBL/GenBank/DDBJ databases">
        <title>A high-quality genome of the endoparasitic fungus Hirsutella rhossiliensis with a comparison of Hirsutella genomes reveals transposable elements contributing to genome size variation.</title>
        <authorList>
            <person name="Lin R."/>
            <person name="Jiao Y."/>
            <person name="Sun X."/>
            <person name="Ling J."/>
            <person name="Xie B."/>
            <person name="Cheng X."/>
        </authorList>
    </citation>
    <scope>NUCLEOTIDE SEQUENCE</scope>
    <source>
        <strain evidence="1">HR02</strain>
    </source>
</reference>
<keyword evidence="2" id="KW-1185">Reference proteome</keyword>
<dbReference type="Proteomes" id="UP000824596">
    <property type="component" value="Unassembled WGS sequence"/>
</dbReference>
<accession>A0A9P8MYP3</accession>
<dbReference type="AlphaFoldDB" id="A0A9P8MYP3"/>
<proteinExistence type="predicted"/>
<dbReference type="GeneID" id="68353309"/>
<dbReference type="EMBL" id="JAIZPD010000004">
    <property type="protein sequence ID" value="KAH0963752.1"/>
    <property type="molecule type" value="Genomic_DNA"/>
</dbReference>
<name>A0A9P8MYP3_9HYPO</name>
<dbReference type="RefSeq" id="XP_044721265.1">
    <property type="nucleotide sequence ID" value="XM_044862651.1"/>
</dbReference>
<gene>
    <name evidence="1" type="ORF">HRG_04180</name>
</gene>
<dbReference type="OrthoDB" id="4926652at2759"/>
<evidence type="ECO:0000313" key="2">
    <source>
        <dbReference type="Proteomes" id="UP000824596"/>
    </source>
</evidence>